<evidence type="ECO:0000256" key="1">
    <source>
        <dbReference type="SAM" id="Phobius"/>
    </source>
</evidence>
<dbReference type="EMBL" id="CAGKOT010000023">
    <property type="protein sequence ID" value="CAB5367090.1"/>
    <property type="molecule type" value="Genomic_DNA"/>
</dbReference>
<protein>
    <submittedName>
        <fullName evidence="2">Uncharacterized protein</fullName>
    </submittedName>
</protein>
<gene>
    <name evidence="2" type="ORF">CHRIB12_LOCUS11159</name>
</gene>
<accession>A0A915ZA10</accession>
<name>A0A915ZA10_9GLOM</name>
<keyword evidence="1" id="KW-0472">Membrane</keyword>
<feature type="transmembrane region" description="Helical" evidence="1">
    <location>
        <begin position="6"/>
        <end position="24"/>
    </location>
</feature>
<dbReference type="Proteomes" id="UP000684084">
    <property type="component" value="Unassembled WGS sequence"/>
</dbReference>
<reference evidence="2" key="1">
    <citation type="submission" date="2020-05" db="EMBL/GenBank/DDBJ databases">
        <authorList>
            <person name="Rincon C."/>
            <person name="Sanders R I."/>
            <person name="Robbins C."/>
            <person name="Chaturvedi A."/>
        </authorList>
    </citation>
    <scope>NUCLEOTIDE SEQUENCE</scope>
    <source>
        <strain evidence="2">CHB12</strain>
    </source>
</reference>
<evidence type="ECO:0000313" key="3">
    <source>
        <dbReference type="Proteomes" id="UP000684084"/>
    </source>
</evidence>
<dbReference type="VEuPathDB" id="FungiDB:RhiirFUN_018767"/>
<sequence length="122" mass="14209">MYMPEVMWYYYVYYWFLVTAVRALKDALQTLGHVTSINATLCKIDLASTSTSVTATEEKNAPTQAVRNACDMNINMSKKKRKFVRNELRYAQEKRKADEAFEEYEYIWGTTCLCHGLVFHSP</sequence>
<proteinExistence type="predicted"/>
<keyword evidence="1" id="KW-0812">Transmembrane</keyword>
<organism evidence="2 3">
    <name type="scientific">Rhizophagus irregularis</name>
    <dbReference type="NCBI Taxonomy" id="588596"/>
    <lineage>
        <taxon>Eukaryota</taxon>
        <taxon>Fungi</taxon>
        <taxon>Fungi incertae sedis</taxon>
        <taxon>Mucoromycota</taxon>
        <taxon>Glomeromycotina</taxon>
        <taxon>Glomeromycetes</taxon>
        <taxon>Glomerales</taxon>
        <taxon>Glomeraceae</taxon>
        <taxon>Rhizophagus</taxon>
    </lineage>
</organism>
<dbReference type="OrthoDB" id="2450919at2759"/>
<dbReference type="AlphaFoldDB" id="A0A915ZA10"/>
<evidence type="ECO:0000313" key="2">
    <source>
        <dbReference type="EMBL" id="CAB5367090.1"/>
    </source>
</evidence>
<comment type="caution">
    <text evidence="2">The sequence shown here is derived from an EMBL/GenBank/DDBJ whole genome shotgun (WGS) entry which is preliminary data.</text>
</comment>
<keyword evidence="1" id="KW-1133">Transmembrane helix</keyword>